<dbReference type="Proteomes" id="UP001516400">
    <property type="component" value="Unassembled WGS sequence"/>
</dbReference>
<feature type="non-terminal residue" evidence="2">
    <location>
        <position position="64"/>
    </location>
</feature>
<keyword evidence="1" id="KW-0732">Signal</keyword>
<feature type="chain" id="PRO_5044825737" evidence="1">
    <location>
        <begin position="19"/>
        <end position="64"/>
    </location>
</feature>
<name>A0ABD2P074_9CUCU</name>
<accession>A0ABD2P074</accession>
<feature type="signal peptide" evidence="1">
    <location>
        <begin position="1"/>
        <end position="18"/>
    </location>
</feature>
<evidence type="ECO:0000313" key="2">
    <source>
        <dbReference type="EMBL" id="KAL3284368.1"/>
    </source>
</evidence>
<gene>
    <name evidence="2" type="ORF">HHI36_018532</name>
</gene>
<protein>
    <submittedName>
        <fullName evidence="2">Uncharacterized protein</fullName>
    </submittedName>
</protein>
<dbReference type="AlphaFoldDB" id="A0ABD2P074"/>
<organism evidence="2 3">
    <name type="scientific">Cryptolaemus montrouzieri</name>
    <dbReference type="NCBI Taxonomy" id="559131"/>
    <lineage>
        <taxon>Eukaryota</taxon>
        <taxon>Metazoa</taxon>
        <taxon>Ecdysozoa</taxon>
        <taxon>Arthropoda</taxon>
        <taxon>Hexapoda</taxon>
        <taxon>Insecta</taxon>
        <taxon>Pterygota</taxon>
        <taxon>Neoptera</taxon>
        <taxon>Endopterygota</taxon>
        <taxon>Coleoptera</taxon>
        <taxon>Polyphaga</taxon>
        <taxon>Cucujiformia</taxon>
        <taxon>Coccinelloidea</taxon>
        <taxon>Coccinellidae</taxon>
        <taxon>Scymninae</taxon>
        <taxon>Scymnini</taxon>
        <taxon>Cryptolaemus</taxon>
    </lineage>
</organism>
<proteinExistence type="predicted"/>
<reference evidence="2 3" key="1">
    <citation type="journal article" date="2021" name="BMC Biol.">
        <title>Horizontally acquired antibacterial genes associated with adaptive radiation of ladybird beetles.</title>
        <authorList>
            <person name="Li H.S."/>
            <person name="Tang X.F."/>
            <person name="Huang Y.H."/>
            <person name="Xu Z.Y."/>
            <person name="Chen M.L."/>
            <person name="Du X.Y."/>
            <person name="Qiu B.Y."/>
            <person name="Chen P.T."/>
            <person name="Zhang W."/>
            <person name="Slipinski A."/>
            <person name="Escalona H.E."/>
            <person name="Waterhouse R.M."/>
            <person name="Zwick A."/>
            <person name="Pang H."/>
        </authorList>
    </citation>
    <scope>NUCLEOTIDE SEQUENCE [LARGE SCALE GENOMIC DNA]</scope>
    <source>
        <strain evidence="2">SYSU2018</strain>
    </source>
</reference>
<comment type="caution">
    <text evidence="2">The sequence shown here is derived from an EMBL/GenBank/DDBJ whole genome shotgun (WGS) entry which is preliminary data.</text>
</comment>
<sequence length="64" mass="6968">MSWISVLSNILYSSSVFATVLSLDDRFVDTETLGPERLRVCGESVHEEGLKICGESVHDEGPGV</sequence>
<evidence type="ECO:0000313" key="3">
    <source>
        <dbReference type="Proteomes" id="UP001516400"/>
    </source>
</evidence>
<keyword evidence="3" id="KW-1185">Reference proteome</keyword>
<dbReference type="EMBL" id="JABFTP020000165">
    <property type="protein sequence ID" value="KAL3284368.1"/>
    <property type="molecule type" value="Genomic_DNA"/>
</dbReference>
<evidence type="ECO:0000256" key="1">
    <source>
        <dbReference type="SAM" id="SignalP"/>
    </source>
</evidence>